<dbReference type="RefSeq" id="WP_312032352.1">
    <property type="nucleotide sequence ID" value="NZ_CP051151.1"/>
</dbReference>
<evidence type="ECO:0000256" key="1">
    <source>
        <dbReference type="SAM" id="SignalP"/>
    </source>
</evidence>
<dbReference type="EMBL" id="CP051151">
    <property type="protein sequence ID" value="QLY39863.1"/>
    <property type="molecule type" value="Genomic_DNA"/>
</dbReference>
<protein>
    <submittedName>
        <fullName evidence="2">Uncharacterized protein</fullName>
    </submittedName>
</protein>
<keyword evidence="1" id="KW-0732">Signal</keyword>
<gene>
    <name evidence="2" type="ORF">HF295_02900</name>
</gene>
<organism evidence="2 3">
    <name type="scientific">Hujiaoplasma nucleasis</name>
    <dbReference type="NCBI Taxonomy" id="2725268"/>
    <lineage>
        <taxon>Bacteria</taxon>
        <taxon>Bacillati</taxon>
        <taxon>Mycoplasmatota</taxon>
        <taxon>Mollicutes</taxon>
        <taxon>Candidatus Izemoplasmatales</taxon>
        <taxon>Hujiaoplasmataceae</taxon>
        <taxon>Hujiaoplasma</taxon>
    </lineage>
</organism>
<dbReference type="Proteomes" id="UP000512167">
    <property type="component" value="Chromosome"/>
</dbReference>
<accession>A0A7L6N121</accession>
<dbReference type="AlphaFoldDB" id="A0A7L6N121"/>
<keyword evidence="3" id="KW-1185">Reference proteome</keyword>
<sequence length="172" mass="19312">MKKMIGLLMVLTLGLLPQTATSLEQPDQFIFEDNQLTWQAVEFAETYEITVNGQVFERDVPMIELIEEGSYSVSAVARGQGFEDSMAGQTTVEIDYDQDYLFTLNEEANTLFWDAVPQASHYLISYNYAFVKVNQTEFDLLTIDTDTITVQAVFPDGSKTGVIGLILDVPEE</sequence>
<feature type="signal peptide" evidence="1">
    <location>
        <begin position="1"/>
        <end position="22"/>
    </location>
</feature>
<reference evidence="2 3" key="1">
    <citation type="submission" date="2020-04" db="EMBL/GenBank/DDBJ databases">
        <authorList>
            <person name="Zheng R.K."/>
            <person name="Sun C.M."/>
        </authorList>
    </citation>
    <scope>NUCLEOTIDE SEQUENCE [LARGE SCALE GENOMIC DNA]</scope>
    <source>
        <strain evidence="3">zrk29</strain>
    </source>
</reference>
<name>A0A7L6N121_9MOLU</name>
<evidence type="ECO:0000313" key="3">
    <source>
        <dbReference type="Proteomes" id="UP000512167"/>
    </source>
</evidence>
<feature type="chain" id="PRO_5029779421" evidence="1">
    <location>
        <begin position="23"/>
        <end position="172"/>
    </location>
</feature>
<evidence type="ECO:0000313" key="2">
    <source>
        <dbReference type="EMBL" id="QLY39863.1"/>
    </source>
</evidence>
<proteinExistence type="predicted"/>
<dbReference type="KEGG" id="tbk:HF295_02900"/>